<keyword evidence="1 2" id="KW-0812">Transmembrane</keyword>
<feature type="transmembrane region" description="Helical" evidence="1">
    <location>
        <begin position="48"/>
        <end position="68"/>
    </location>
</feature>
<protein>
    <submittedName>
        <fullName evidence="2">Transmembrane protein, putative</fullName>
    </submittedName>
</protein>
<reference evidence="3" key="3">
    <citation type="submission" date="2015-04" db="UniProtKB">
        <authorList>
            <consortium name="EnsemblPlants"/>
        </authorList>
    </citation>
    <scope>IDENTIFICATION</scope>
    <source>
        <strain evidence="3">cv. Jemalong A17</strain>
    </source>
</reference>
<proteinExistence type="predicted"/>
<evidence type="ECO:0000313" key="2">
    <source>
        <dbReference type="EMBL" id="KEH44236.1"/>
    </source>
</evidence>
<reference evidence="2 4" key="2">
    <citation type="journal article" date="2014" name="BMC Genomics">
        <title>An improved genome release (version Mt4.0) for the model legume Medicago truncatula.</title>
        <authorList>
            <person name="Tang H."/>
            <person name="Krishnakumar V."/>
            <person name="Bidwell S."/>
            <person name="Rosen B."/>
            <person name="Chan A."/>
            <person name="Zhou S."/>
            <person name="Gentzbittel L."/>
            <person name="Childs K.L."/>
            <person name="Yandell M."/>
            <person name="Gundlach H."/>
            <person name="Mayer K.F."/>
            <person name="Schwartz D.C."/>
            <person name="Town C.D."/>
        </authorList>
    </citation>
    <scope>GENOME REANNOTATION</scope>
    <source>
        <strain evidence="2">A17</strain>
        <strain evidence="3 4">cv. Jemalong A17</strain>
    </source>
</reference>
<dbReference type="EnsemblPlants" id="KEH44236">
    <property type="protein sequence ID" value="KEH44236"/>
    <property type="gene ID" value="MTR_1g111130"/>
</dbReference>
<dbReference type="PaxDb" id="3880-AES84546"/>
<accession>A0A072VRD1</accession>
<reference evidence="2 4" key="1">
    <citation type="journal article" date="2011" name="Nature">
        <title>The Medicago genome provides insight into the evolution of rhizobial symbioses.</title>
        <authorList>
            <person name="Young N.D."/>
            <person name="Debelle F."/>
            <person name="Oldroyd G.E."/>
            <person name="Geurts R."/>
            <person name="Cannon S.B."/>
            <person name="Udvardi M.K."/>
            <person name="Benedito V.A."/>
            <person name="Mayer K.F."/>
            <person name="Gouzy J."/>
            <person name="Schoof H."/>
            <person name="Van de Peer Y."/>
            <person name="Proost S."/>
            <person name="Cook D.R."/>
            <person name="Meyers B.C."/>
            <person name="Spannagl M."/>
            <person name="Cheung F."/>
            <person name="De Mita S."/>
            <person name="Krishnakumar V."/>
            <person name="Gundlach H."/>
            <person name="Zhou S."/>
            <person name="Mudge J."/>
            <person name="Bharti A.K."/>
            <person name="Murray J.D."/>
            <person name="Naoumkina M.A."/>
            <person name="Rosen B."/>
            <person name="Silverstein K.A."/>
            <person name="Tang H."/>
            <person name="Rombauts S."/>
            <person name="Zhao P.X."/>
            <person name="Zhou P."/>
            <person name="Barbe V."/>
            <person name="Bardou P."/>
            <person name="Bechner M."/>
            <person name="Bellec A."/>
            <person name="Berger A."/>
            <person name="Berges H."/>
            <person name="Bidwell S."/>
            <person name="Bisseling T."/>
            <person name="Choisne N."/>
            <person name="Couloux A."/>
            <person name="Denny R."/>
            <person name="Deshpande S."/>
            <person name="Dai X."/>
            <person name="Doyle J.J."/>
            <person name="Dudez A.M."/>
            <person name="Farmer A.D."/>
            <person name="Fouteau S."/>
            <person name="Franken C."/>
            <person name="Gibelin C."/>
            <person name="Gish J."/>
            <person name="Goldstein S."/>
            <person name="Gonzalez A.J."/>
            <person name="Green P.J."/>
            <person name="Hallab A."/>
            <person name="Hartog M."/>
            <person name="Hua A."/>
            <person name="Humphray S.J."/>
            <person name="Jeong D.H."/>
            <person name="Jing Y."/>
            <person name="Jocker A."/>
            <person name="Kenton S.M."/>
            <person name="Kim D.J."/>
            <person name="Klee K."/>
            <person name="Lai H."/>
            <person name="Lang C."/>
            <person name="Lin S."/>
            <person name="Macmil S.L."/>
            <person name="Magdelenat G."/>
            <person name="Matthews L."/>
            <person name="McCorrison J."/>
            <person name="Monaghan E.L."/>
            <person name="Mun J.H."/>
            <person name="Najar F.Z."/>
            <person name="Nicholson C."/>
            <person name="Noirot C."/>
            <person name="O'Bleness M."/>
            <person name="Paule C.R."/>
            <person name="Poulain J."/>
            <person name="Prion F."/>
            <person name="Qin B."/>
            <person name="Qu C."/>
            <person name="Retzel E.F."/>
            <person name="Riddle C."/>
            <person name="Sallet E."/>
            <person name="Samain S."/>
            <person name="Samson N."/>
            <person name="Sanders I."/>
            <person name="Saurat O."/>
            <person name="Scarpelli C."/>
            <person name="Schiex T."/>
            <person name="Segurens B."/>
            <person name="Severin A.J."/>
            <person name="Sherrier D.J."/>
            <person name="Shi R."/>
            <person name="Sims S."/>
            <person name="Singer S.R."/>
            <person name="Sinharoy S."/>
            <person name="Sterck L."/>
            <person name="Viollet A."/>
            <person name="Wang B.B."/>
            <person name="Wang K."/>
            <person name="Wang M."/>
            <person name="Wang X."/>
            <person name="Warfsmann J."/>
            <person name="Weissenbach J."/>
            <person name="White D.D."/>
            <person name="White J.D."/>
            <person name="Wiley G.B."/>
            <person name="Wincker P."/>
            <person name="Xing Y."/>
            <person name="Yang L."/>
            <person name="Yao Z."/>
            <person name="Ying F."/>
            <person name="Zhai J."/>
            <person name="Zhou L."/>
            <person name="Zuber A."/>
            <person name="Denarie J."/>
            <person name="Dixon R.A."/>
            <person name="May G.D."/>
            <person name="Schwartz D.C."/>
            <person name="Rogers J."/>
            <person name="Quetier F."/>
            <person name="Town C.D."/>
            <person name="Roe B.A."/>
        </authorList>
    </citation>
    <scope>NUCLEOTIDE SEQUENCE [LARGE SCALE GENOMIC DNA]</scope>
    <source>
        <strain evidence="2">A17</strain>
        <strain evidence="3 4">cv. Jemalong A17</strain>
    </source>
</reference>
<sequence length="71" mass="8799">MTLWFQFHVTLVNHNVTSDIFFFLHRERSLLCIEILWELMLLYLELRLMMMFKVLVKKMMMMVVILMMNKI</sequence>
<dbReference type="EMBL" id="CM001217">
    <property type="protein sequence ID" value="KEH44236.1"/>
    <property type="molecule type" value="Genomic_DNA"/>
</dbReference>
<keyword evidence="1" id="KW-0472">Membrane</keyword>
<keyword evidence="4" id="KW-1185">Reference proteome</keyword>
<dbReference type="HOGENOM" id="CLU_2743763_0_0_1"/>
<keyword evidence="1" id="KW-1133">Transmembrane helix</keyword>
<organism evidence="2 4">
    <name type="scientific">Medicago truncatula</name>
    <name type="common">Barrel medic</name>
    <name type="synonym">Medicago tribuloides</name>
    <dbReference type="NCBI Taxonomy" id="3880"/>
    <lineage>
        <taxon>Eukaryota</taxon>
        <taxon>Viridiplantae</taxon>
        <taxon>Streptophyta</taxon>
        <taxon>Embryophyta</taxon>
        <taxon>Tracheophyta</taxon>
        <taxon>Spermatophyta</taxon>
        <taxon>Magnoliopsida</taxon>
        <taxon>eudicotyledons</taxon>
        <taxon>Gunneridae</taxon>
        <taxon>Pentapetalae</taxon>
        <taxon>rosids</taxon>
        <taxon>fabids</taxon>
        <taxon>Fabales</taxon>
        <taxon>Fabaceae</taxon>
        <taxon>Papilionoideae</taxon>
        <taxon>50 kb inversion clade</taxon>
        <taxon>NPAAA clade</taxon>
        <taxon>Hologalegina</taxon>
        <taxon>IRL clade</taxon>
        <taxon>Trifolieae</taxon>
        <taxon>Medicago</taxon>
    </lineage>
</organism>
<gene>
    <name evidence="2" type="ordered locus">MTR_1g111130</name>
</gene>
<evidence type="ECO:0000256" key="1">
    <source>
        <dbReference type="SAM" id="Phobius"/>
    </source>
</evidence>
<dbReference type="AlphaFoldDB" id="A0A072VRD1"/>
<dbReference type="Proteomes" id="UP000002051">
    <property type="component" value="Unassembled WGS sequence"/>
</dbReference>
<name>A0A072VRD1_MEDTR</name>
<evidence type="ECO:0000313" key="4">
    <source>
        <dbReference type="Proteomes" id="UP000002051"/>
    </source>
</evidence>
<evidence type="ECO:0000313" key="3">
    <source>
        <dbReference type="EnsemblPlants" id="KEH44236"/>
    </source>
</evidence>